<keyword evidence="3" id="KW-0677">Repeat</keyword>
<dbReference type="Pfam" id="PF25295">
    <property type="entry name" value="TPR_IFT122"/>
    <property type="match status" value="1"/>
</dbReference>
<dbReference type="PANTHER" id="PTHR12764:SF4">
    <property type="entry name" value="INTRAFLAGELLAR TRANSPORT PROTEIN 122 HOMOLOG"/>
    <property type="match status" value="1"/>
</dbReference>
<evidence type="ECO:0000259" key="5">
    <source>
        <dbReference type="Pfam" id="PF25295"/>
    </source>
</evidence>
<dbReference type="InterPro" id="IPR057411">
    <property type="entry name" value="TPR_IFT122"/>
</dbReference>
<evidence type="ECO:0000256" key="2">
    <source>
        <dbReference type="ARBA" id="ARBA00022574"/>
    </source>
</evidence>
<comment type="subcellular location">
    <subcellularLocation>
        <location evidence="1">Cytoplasm</location>
        <location evidence="1">Cytoskeleton</location>
        <location evidence="1">Cilium basal body</location>
    </subcellularLocation>
</comment>
<feature type="domain" description="Intraflagellar transport protein 122 homolog TPR" evidence="5">
    <location>
        <begin position="18"/>
        <end position="133"/>
    </location>
</feature>
<organism evidence="6 7">
    <name type="scientific">Ameca splendens</name>
    <dbReference type="NCBI Taxonomy" id="208324"/>
    <lineage>
        <taxon>Eukaryota</taxon>
        <taxon>Metazoa</taxon>
        <taxon>Chordata</taxon>
        <taxon>Craniata</taxon>
        <taxon>Vertebrata</taxon>
        <taxon>Euteleostomi</taxon>
        <taxon>Actinopterygii</taxon>
        <taxon>Neopterygii</taxon>
        <taxon>Teleostei</taxon>
        <taxon>Neoteleostei</taxon>
        <taxon>Acanthomorphata</taxon>
        <taxon>Ovalentaria</taxon>
        <taxon>Atherinomorphae</taxon>
        <taxon>Cyprinodontiformes</taxon>
        <taxon>Goodeidae</taxon>
        <taxon>Ameca</taxon>
    </lineage>
</organism>
<gene>
    <name evidence="6" type="ORF">AMECASPLE_003719</name>
</gene>
<proteinExistence type="predicted"/>
<dbReference type="Pfam" id="PF25143">
    <property type="entry name" value="Zn_ribbon_IFT122_C"/>
    <property type="match status" value="1"/>
</dbReference>
<dbReference type="Proteomes" id="UP001469553">
    <property type="component" value="Unassembled WGS sequence"/>
</dbReference>
<keyword evidence="2" id="KW-0853">WD repeat</keyword>
<evidence type="ECO:0000313" key="6">
    <source>
        <dbReference type="EMBL" id="MEQ2286565.1"/>
    </source>
</evidence>
<sequence>MLLKTHRSNWLLFFSYLSAFHKAGRQNEAVKVLEQLTHNAVVENRFNDAGYYYWMLSMQCLDIGRECEEQRKEMLEKFERFQHLAELYYVYRSIQRYTDEPFSSHMPETLFNICRFLLNNLTKDVPPGISKVNTLFALAKQSRKLGAYKLARYAYEKLQELHIPSRFLESIELGSLSIRSKPFHDSEDLIEGMMCYRCSTNNPLLNNQGSVCINCRQSFIYSASSYEVLPLVQFYLEEGISDEEALSLIDLEVPHTDEGNARGHNMVGNDMQALRIDGGLDYTEEDPFTAKMSFEQGGSTFVPVKVSCSVLRSMSRRDVLIKRWPKPLKWEYFRSLLPDVSITMCPSCFKMFHSEDYELLVLQHSCCPYCRRPIDEPN</sequence>
<accession>A0ABV0XZ19</accession>
<evidence type="ECO:0000256" key="1">
    <source>
        <dbReference type="ARBA" id="ARBA00004120"/>
    </source>
</evidence>
<keyword evidence="7" id="KW-1185">Reference proteome</keyword>
<comment type="caution">
    <text evidence="6">The sequence shown here is derived from an EMBL/GenBank/DDBJ whole genome shotgun (WGS) entry which is preliminary data.</text>
</comment>
<evidence type="ECO:0000259" key="4">
    <source>
        <dbReference type="Pfam" id="PF25144"/>
    </source>
</evidence>
<feature type="domain" description="IFT122 zinc ribbon" evidence="4">
    <location>
        <begin position="187"/>
        <end position="232"/>
    </location>
</feature>
<evidence type="ECO:0000313" key="7">
    <source>
        <dbReference type="Proteomes" id="UP001469553"/>
    </source>
</evidence>
<protein>
    <recommendedName>
        <fullName evidence="8">Intraflagellar transport protein 122</fullName>
    </recommendedName>
</protein>
<evidence type="ECO:0000256" key="3">
    <source>
        <dbReference type="ARBA" id="ARBA00022737"/>
    </source>
</evidence>
<dbReference type="EMBL" id="JAHRIP010018961">
    <property type="protein sequence ID" value="MEQ2286565.1"/>
    <property type="molecule type" value="Genomic_DNA"/>
</dbReference>
<reference evidence="6 7" key="1">
    <citation type="submission" date="2021-06" db="EMBL/GenBank/DDBJ databases">
        <authorList>
            <person name="Palmer J.M."/>
        </authorList>
    </citation>
    <scope>NUCLEOTIDE SEQUENCE [LARGE SCALE GENOMIC DNA]</scope>
    <source>
        <strain evidence="6 7">AS_MEX2019</strain>
        <tissue evidence="6">Muscle</tissue>
    </source>
</reference>
<name>A0ABV0XZ19_9TELE</name>
<dbReference type="InterPro" id="IPR056838">
    <property type="entry name" value="Zn_ribbon_IFT122"/>
</dbReference>
<dbReference type="InterPro" id="IPR039857">
    <property type="entry name" value="Ift122/121"/>
</dbReference>
<dbReference type="PANTHER" id="PTHR12764">
    <property type="entry name" value="WD REPEAT DOMAIN-RELATED"/>
    <property type="match status" value="1"/>
</dbReference>
<evidence type="ECO:0008006" key="8">
    <source>
        <dbReference type="Google" id="ProtNLM"/>
    </source>
</evidence>
<dbReference type="Pfam" id="PF25144">
    <property type="entry name" value="Zn_ribbon_IFT122"/>
    <property type="match status" value="1"/>
</dbReference>